<evidence type="ECO:0000313" key="1">
    <source>
        <dbReference type="EMBL" id="CAD2202124.1"/>
    </source>
</evidence>
<evidence type="ECO:0000313" key="2">
    <source>
        <dbReference type="Proteomes" id="UP000580250"/>
    </source>
</evidence>
<dbReference type="AlphaFoldDB" id="A0A6V7XS63"/>
<reference evidence="1 2" key="1">
    <citation type="submission" date="2020-08" db="EMBL/GenBank/DDBJ databases">
        <authorList>
            <person name="Koutsovoulos G."/>
            <person name="Danchin GJ E."/>
        </authorList>
    </citation>
    <scope>NUCLEOTIDE SEQUENCE [LARGE SCALE GENOMIC DNA]</scope>
</reference>
<organism evidence="1 2">
    <name type="scientific">Meloidogyne enterolobii</name>
    <name type="common">Root-knot nematode worm</name>
    <name type="synonym">Meloidogyne mayaguensis</name>
    <dbReference type="NCBI Taxonomy" id="390850"/>
    <lineage>
        <taxon>Eukaryota</taxon>
        <taxon>Metazoa</taxon>
        <taxon>Ecdysozoa</taxon>
        <taxon>Nematoda</taxon>
        <taxon>Chromadorea</taxon>
        <taxon>Rhabditida</taxon>
        <taxon>Tylenchina</taxon>
        <taxon>Tylenchomorpha</taxon>
        <taxon>Tylenchoidea</taxon>
        <taxon>Meloidogynidae</taxon>
        <taxon>Meloidogyninae</taxon>
        <taxon>Meloidogyne</taxon>
    </lineage>
</organism>
<dbReference type="Proteomes" id="UP000580250">
    <property type="component" value="Unassembled WGS sequence"/>
</dbReference>
<dbReference type="EMBL" id="CAJEWN010002138">
    <property type="protein sequence ID" value="CAD2202124.1"/>
    <property type="molecule type" value="Genomic_DNA"/>
</dbReference>
<name>A0A6V7XS63_MELEN</name>
<comment type="caution">
    <text evidence="1">The sequence shown here is derived from an EMBL/GenBank/DDBJ whole genome shotgun (WGS) entry which is preliminary data.</text>
</comment>
<sequence>MSSPSYTYRRQQTQFGGQKIYFSTRIASKTSPPSPSLFQCFYFSFSLHHSPRALNFLYFVFPNSASLTFSFVCPCLSVPVALTFRTLLIGGQQA</sequence>
<gene>
    <name evidence="1" type="ORF">MENT_LOCUS55739</name>
</gene>
<proteinExistence type="predicted"/>
<protein>
    <submittedName>
        <fullName evidence="1">Uncharacterized protein</fullName>
    </submittedName>
</protein>
<accession>A0A6V7XS63</accession>